<feature type="chain" id="PRO_5036137313" evidence="2">
    <location>
        <begin position="25"/>
        <end position="336"/>
    </location>
</feature>
<protein>
    <submittedName>
        <fullName evidence="3">Uncharacterized protein</fullName>
    </submittedName>
</protein>
<gene>
    <name evidence="3" type="ORF">PGT21_035242</name>
    <name evidence="4" type="ORF">PGTUg99_002234</name>
</gene>
<feature type="compositionally biased region" description="Basic and acidic residues" evidence="1">
    <location>
        <begin position="287"/>
        <end position="297"/>
    </location>
</feature>
<proteinExistence type="predicted"/>
<feature type="compositionally biased region" description="Polar residues" evidence="1">
    <location>
        <begin position="196"/>
        <end position="213"/>
    </location>
</feature>
<dbReference type="EMBL" id="VDEP01000112">
    <property type="protein sequence ID" value="KAA1130129.1"/>
    <property type="molecule type" value="Genomic_DNA"/>
</dbReference>
<reference evidence="5 6" key="1">
    <citation type="submission" date="2019-05" db="EMBL/GenBank/DDBJ databases">
        <title>Emergence of the Ug99 lineage of the wheat stem rust pathogen through somatic hybridization.</title>
        <authorList>
            <person name="Li F."/>
            <person name="Upadhyaya N.M."/>
            <person name="Sperschneider J."/>
            <person name="Matny O."/>
            <person name="Nguyen-Phuc H."/>
            <person name="Mago R."/>
            <person name="Raley C."/>
            <person name="Miller M.E."/>
            <person name="Silverstein K.A.T."/>
            <person name="Henningsen E."/>
            <person name="Hirsch C.D."/>
            <person name="Visser B."/>
            <person name="Pretorius Z.A."/>
            <person name="Steffenson B.J."/>
            <person name="Schwessinger B."/>
            <person name="Dodds P.N."/>
            <person name="Figueroa M."/>
        </authorList>
    </citation>
    <scope>NUCLEOTIDE SEQUENCE [LARGE SCALE GENOMIC DNA]</scope>
    <source>
        <strain evidence="3">21-0</strain>
        <strain evidence="4 6">Ug99</strain>
    </source>
</reference>
<feature type="compositionally biased region" description="Polar residues" evidence="1">
    <location>
        <begin position="226"/>
        <end position="257"/>
    </location>
</feature>
<feature type="compositionally biased region" description="Polar residues" evidence="1">
    <location>
        <begin position="298"/>
        <end position="312"/>
    </location>
</feature>
<feature type="compositionally biased region" description="Low complexity" evidence="1">
    <location>
        <begin position="111"/>
        <end position="121"/>
    </location>
</feature>
<organism evidence="3 5">
    <name type="scientific">Puccinia graminis f. sp. tritici</name>
    <dbReference type="NCBI Taxonomy" id="56615"/>
    <lineage>
        <taxon>Eukaryota</taxon>
        <taxon>Fungi</taxon>
        <taxon>Dikarya</taxon>
        <taxon>Basidiomycota</taxon>
        <taxon>Pucciniomycotina</taxon>
        <taxon>Pucciniomycetes</taxon>
        <taxon>Pucciniales</taxon>
        <taxon>Pucciniaceae</taxon>
        <taxon>Puccinia</taxon>
    </lineage>
</organism>
<evidence type="ECO:0000256" key="2">
    <source>
        <dbReference type="SAM" id="SignalP"/>
    </source>
</evidence>
<evidence type="ECO:0000256" key="1">
    <source>
        <dbReference type="SAM" id="MobiDB-lite"/>
    </source>
</evidence>
<name>A0A5B0MWW3_PUCGR</name>
<evidence type="ECO:0000313" key="6">
    <source>
        <dbReference type="Proteomes" id="UP000325313"/>
    </source>
</evidence>
<dbReference type="OrthoDB" id="2501047at2759"/>
<feature type="compositionally biased region" description="Polar residues" evidence="1">
    <location>
        <begin position="323"/>
        <end position="336"/>
    </location>
</feature>
<evidence type="ECO:0000313" key="4">
    <source>
        <dbReference type="EMBL" id="KAA1130129.1"/>
    </source>
</evidence>
<dbReference type="Proteomes" id="UP000325313">
    <property type="component" value="Unassembled WGS sequence"/>
</dbReference>
<feature type="region of interest" description="Disordered" evidence="1">
    <location>
        <begin position="138"/>
        <end position="336"/>
    </location>
</feature>
<sequence length="336" mass="35965">MTNWMQLFGVTLILVHICISSGSATRIAGARVFDDSEFRRVPESQSRRKTRRMMMGLGSEMGWEYGVKTGPGNSHLKRGESPASGKPVSKSDSFRDSVIVLRNHKRSVGQPASGPAAGSSKSKSDSFRDSVIVLRNHKRSVSQAASGPATAGSKSKSDSFRDSVIVLRNHKRSDGQDALPRSDARQPDIVLKDSRMSQAPTSNSAVRNPTSVLKQHKRSGPASPKPSVSDSSIVLKSQQQPANTAASQSSVQDSTIVLRNHKRAEEGEGAPQPKIVLMDPNASKSDSVSERALRGPNDKSSGSTPSASNVSGSVIVLKKEQLSQDPQQSSGKLKRS</sequence>
<accession>A0A5B0MWW3</accession>
<comment type="caution">
    <text evidence="3">The sequence shown here is derived from an EMBL/GenBank/DDBJ whole genome shotgun (WGS) entry which is preliminary data.</text>
</comment>
<dbReference type="EMBL" id="VSWC01000131">
    <property type="protein sequence ID" value="KAA1081405.1"/>
    <property type="molecule type" value="Genomic_DNA"/>
</dbReference>
<evidence type="ECO:0000313" key="5">
    <source>
        <dbReference type="Proteomes" id="UP000324748"/>
    </source>
</evidence>
<dbReference type="Proteomes" id="UP000324748">
    <property type="component" value="Unassembled WGS sequence"/>
</dbReference>
<feature type="signal peptide" evidence="2">
    <location>
        <begin position="1"/>
        <end position="24"/>
    </location>
</feature>
<keyword evidence="2" id="KW-0732">Signal</keyword>
<evidence type="ECO:0000313" key="3">
    <source>
        <dbReference type="EMBL" id="KAA1081405.1"/>
    </source>
</evidence>
<keyword evidence="5" id="KW-1185">Reference proteome</keyword>
<feature type="compositionally biased region" description="Basic and acidic residues" evidence="1">
    <location>
        <begin position="172"/>
        <end position="195"/>
    </location>
</feature>
<dbReference type="AlphaFoldDB" id="A0A5B0MWW3"/>
<feature type="region of interest" description="Disordered" evidence="1">
    <location>
        <begin position="64"/>
        <end position="126"/>
    </location>
</feature>